<evidence type="ECO:0000259" key="6">
    <source>
        <dbReference type="Pfam" id="PF13515"/>
    </source>
</evidence>
<feature type="domain" description="Integral membrane bound transporter" evidence="6">
    <location>
        <begin position="208"/>
        <end position="339"/>
    </location>
</feature>
<evidence type="ECO:0000256" key="3">
    <source>
        <dbReference type="ARBA" id="ARBA00022989"/>
    </source>
</evidence>
<dbReference type="EMBL" id="JANLCJ010000005">
    <property type="protein sequence ID" value="MCS5735254.1"/>
    <property type="molecule type" value="Genomic_DNA"/>
</dbReference>
<evidence type="ECO:0000313" key="8">
    <source>
        <dbReference type="Proteomes" id="UP001165586"/>
    </source>
</evidence>
<feature type="transmembrane region" description="Helical" evidence="5">
    <location>
        <begin position="121"/>
        <end position="140"/>
    </location>
</feature>
<organism evidence="7 8">
    <name type="scientific">Herbiconiux daphne</name>
    <dbReference type="NCBI Taxonomy" id="2970914"/>
    <lineage>
        <taxon>Bacteria</taxon>
        <taxon>Bacillati</taxon>
        <taxon>Actinomycetota</taxon>
        <taxon>Actinomycetes</taxon>
        <taxon>Micrococcales</taxon>
        <taxon>Microbacteriaceae</taxon>
        <taxon>Herbiconiux</taxon>
    </lineage>
</organism>
<evidence type="ECO:0000313" key="7">
    <source>
        <dbReference type="EMBL" id="MCS5735254.1"/>
    </source>
</evidence>
<protein>
    <submittedName>
        <fullName evidence="7">FUSC family protein</fullName>
    </submittedName>
</protein>
<dbReference type="RefSeq" id="WP_259540165.1">
    <property type="nucleotide sequence ID" value="NZ_JANLCJ010000005.1"/>
</dbReference>
<comment type="subcellular location">
    <subcellularLocation>
        <location evidence="1">Membrane</location>
        <topology evidence="1">Multi-pass membrane protein</topology>
    </subcellularLocation>
</comment>
<feature type="transmembrane region" description="Helical" evidence="5">
    <location>
        <begin position="95"/>
        <end position="114"/>
    </location>
</feature>
<sequence length="353" mass="36129">MNQNGAFASLVRLNGPGGRWPIALRAGLAVAIPIAVFSLAGAPALGLQASIGAFTALYVANAPVRERLRVLPLIAVGLVACAAAGAMLAGSSLAVAIGLVLVSAAASILLYGFAVGPPGPVFFPLVFGAAAHITAPVDGVRVVDPLLFVTLVAGGCLFAYLLAIAPVVLPRSRRVPARTLRQRFPTPRFTDEPTRTLIRRSITVAVLGSAIALAVEPERAYWVVCAALAVVSGGSSRALTMTRGLHRVIGTIAGAVLYLGLAELAPSGLWLALLLGALQFAVELFVVRNYALALVFITPLVLTITGTAASAGSGTGAEPLAFAVERLVDTAIGAALAVVAALVWHERHPSADH</sequence>
<feature type="transmembrane region" description="Helical" evidence="5">
    <location>
        <begin position="70"/>
        <end position="89"/>
    </location>
</feature>
<feature type="transmembrane region" description="Helical" evidence="5">
    <location>
        <begin position="30"/>
        <end position="58"/>
    </location>
</feature>
<evidence type="ECO:0000256" key="2">
    <source>
        <dbReference type="ARBA" id="ARBA00022692"/>
    </source>
</evidence>
<feature type="transmembrane region" description="Helical" evidence="5">
    <location>
        <begin position="290"/>
        <end position="311"/>
    </location>
</feature>
<comment type="caution">
    <text evidence="7">The sequence shown here is derived from an EMBL/GenBank/DDBJ whole genome shotgun (WGS) entry which is preliminary data.</text>
</comment>
<proteinExistence type="predicted"/>
<evidence type="ECO:0000256" key="1">
    <source>
        <dbReference type="ARBA" id="ARBA00004141"/>
    </source>
</evidence>
<evidence type="ECO:0000256" key="5">
    <source>
        <dbReference type="SAM" id="Phobius"/>
    </source>
</evidence>
<name>A0ABT2H5P2_9MICO</name>
<keyword evidence="8" id="KW-1185">Reference proteome</keyword>
<reference evidence="7" key="1">
    <citation type="submission" date="2022-08" db="EMBL/GenBank/DDBJ databases">
        <authorList>
            <person name="Deng Y."/>
            <person name="Han X.-F."/>
            <person name="Zhang Y.-Q."/>
        </authorList>
    </citation>
    <scope>NUCLEOTIDE SEQUENCE</scope>
    <source>
        <strain evidence="7">CPCC 203386</strain>
    </source>
</reference>
<keyword evidence="3 5" id="KW-1133">Transmembrane helix</keyword>
<accession>A0ABT2H5P2</accession>
<dbReference type="Pfam" id="PF13515">
    <property type="entry name" value="FUSC_2"/>
    <property type="match status" value="1"/>
</dbReference>
<keyword evidence="4 5" id="KW-0472">Membrane</keyword>
<evidence type="ECO:0000256" key="4">
    <source>
        <dbReference type="ARBA" id="ARBA00023136"/>
    </source>
</evidence>
<feature type="transmembrane region" description="Helical" evidence="5">
    <location>
        <begin position="221"/>
        <end position="240"/>
    </location>
</feature>
<feature type="transmembrane region" description="Helical" evidence="5">
    <location>
        <begin position="252"/>
        <end position="278"/>
    </location>
</feature>
<feature type="transmembrane region" description="Helical" evidence="5">
    <location>
        <begin position="323"/>
        <end position="344"/>
    </location>
</feature>
<dbReference type="Proteomes" id="UP001165586">
    <property type="component" value="Unassembled WGS sequence"/>
</dbReference>
<feature type="transmembrane region" description="Helical" evidence="5">
    <location>
        <begin position="146"/>
        <end position="169"/>
    </location>
</feature>
<gene>
    <name evidence="7" type="ORF">N1032_16015</name>
</gene>
<keyword evidence="2 5" id="KW-0812">Transmembrane</keyword>
<dbReference type="InterPro" id="IPR049453">
    <property type="entry name" value="Memb_transporter_dom"/>
</dbReference>